<keyword evidence="1" id="KW-0812">Transmembrane</keyword>
<keyword evidence="3" id="KW-1185">Reference proteome</keyword>
<evidence type="ECO:0000256" key="1">
    <source>
        <dbReference type="SAM" id="Phobius"/>
    </source>
</evidence>
<organism evidence="2 3">
    <name type="scientific">Parapontixanthobacter aurantiacus</name>
    <dbReference type="NCBI Taxonomy" id="1463599"/>
    <lineage>
        <taxon>Bacteria</taxon>
        <taxon>Pseudomonadati</taxon>
        <taxon>Pseudomonadota</taxon>
        <taxon>Alphaproteobacteria</taxon>
        <taxon>Sphingomonadales</taxon>
        <taxon>Erythrobacteraceae</taxon>
        <taxon>Parapontixanthobacter</taxon>
    </lineage>
</organism>
<gene>
    <name evidence="2" type="ORF">GRI38_00970</name>
</gene>
<protein>
    <submittedName>
        <fullName evidence="2">Uncharacterized protein</fullName>
    </submittedName>
</protein>
<dbReference type="Proteomes" id="UP000433104">
    <property type="component" value="Unassembled WGS sequence"/>
</dbReference>
<dbReference type="RefSeq" id="WP_160681155.1">
    <property type="nucleotide sequence ID" value="NZ_WTYW01000001.1"/>
</dbReference>
<reference evidence="2 3" key="1">
    <citation type="submission" date="2019-12" db="EMBL/GenBank/DDBJ databases">
        <title>Genomic-based taxomic classification of the family Erythrobacteraceae.</title>
        <authorList>
            <person name="Xu L."/>
        </authorList>
    </citation>
    <scope>NUCLEOTIDE SEQUENCE [LARGE SCALE GENOMIC DNA]</scope>
    <source>
        <strain evidence="2 3">MCCC 1A09962</strain>
    </source>
</reference>
<name>A0A844ZAR1_9SPHN</name>
<sequence>MHSPQHRAPTRRRQAGEPLWAFLLIVAGWITLRALLWEPPVLIPVEPDTSGLFATVSEAEEVPEPIATEVLRPAIEVAATPFLEITTILTQSRRSDGLRSRRRICSPLLWLSLLLPKVSATQETWLPRWSDPPPRSA</sequence>
<dbReference type="AlphaFoldDB" id="A0A844ZAR1"/>
<comment type="caution">
    <text evidence="2">The sequence shown here is derived from an EMBL/GenBank/DDBJ whole genome shotgun (WGS) entry which is preliminary data.</text>
</comment>
<dbReference type="EMBL" id="WTYW01000001">
    <property type="protein sequence ID" value="MXO84604.1"/>
    <property type="molecule type" value="Genomic_DNA"/>
</dbReference>
<keyword evidence="1" id="KW-1133">Transmembrane helix</keyword>
<proteinExistence type="predicted"/>
<evidence type="ECO:0000313" key="2">
    <source>
        <dbReference type="EMBL" id="MXO84604.1"/>
    </source>
</evidence>
<evidence type="ECO:0000313" key="3">
    <source>
        <dbReference type="Proteomes" id="UP000433104"/>
    </source>
</evidence>
<accession>A0A844ZAR1</accession>
<feature type="transmembrane region" description="Helical" evidence="1">
    <location>
        <begin position="20"/>
        <end position="37"/>
    </location>
</feature>
<keyword evidence="1" id="KW-0472">Membrane</keyword>